<dbReference type="SMART" id="SM00238">
    <property type="entry name" value="BIR"/>
    <property type="match status" value="2"/>
</dbReference>
<dbReference type="InterPro" id="IPR001841">
    <property type="entry name" value="Znf_RING"/>
</dbReference>
<feature type="signal peptide" evidence="6">
    <location>
        <begin position="1"/>
        <end position="17"/>
    </location>
</feature>
<evidence type="ECO:0000256" key="6">
    <source>
        <dbReference type="SAM" id="SignalP"/>
    </source>
</evidence>
<dbReference type="AlphaFoldDB" id="A0ABD3XCF9"/>
<protein>
    <recommendedName>
        <fullName evidence="7">RING-type domain-containing protein</fullName>
    </recommendedName>
</protein>
<evidence type="ECO:0000256" key="2">
    <source>
        <dbReference type="ARBA" id="ARBA00022723"/>
    </source>
</evidence>
<dbReference type="FunFam" id="1.10.1170.10:FF:000002">
    <property type="entry name" value="Baculoviral IAP repeat containing 7"/>
    <property type="match status" value="1"/>
</dbReference>
<dbReference type="InterPro" id="IPR001370">
    <property type="entry name" value="BIR_rpt"/>
</dbReference>
<evidence type="ECO:0000256" key="5">
    <source>
        <dbReference type="PROSITE-ProRule" id="PRU00175"/>
    </source>
</evidence>
<evidence type="ECO:0000256" key="3">
    <source>
        <dbReference type="ARBA" id="ARBA00022771"/>
    </source>
</evidence>
<evidence type="ECO:0000256" key="1">
    <source>
        <dbReference type="ARBA" id="ARBA00006672"/>
    </source>
</evidence>
<dbReference type="PROSITE" id="PS50089">
    <property type="entry name" value="ZF_RING_2"/>
    <property type="match status" value="1"/>
</dbReference>
<name>A0ABD3XCF9_SINWO</name>
<dbReference type="Gene3D" id="1.10.1170.10">
    <property type="entry name" value="Inhibitor Of Apoptosis Protein (2mihbC-IAP-1), Chain A"/>
    <property type="match status" value="2"/>
</dbReference>
<evidence type="ECO:0000259" key="7">
    <source>
        <dbReference type="PROSITE" id="PS50089"/>
    </source>
</evidence>
<gene>
    <name evidence="8" type="ORF">ACJMK2_029000</name>
</gene>
<keyword evidence="4" id="KW-0862">Zinc</keyword>
<feature type="domain" description="RING-type" evidence="7">
    <location>
        <begin position="1051"/>
        <end position="1086"/>
    </location>
</feature>
<dbReference type="InterPro" id="IPR050784">
    <property type="entry name" value="IAP"/>
</dbReference>
<dbReference type="PANTHER" id="PTHR10044">
    <property type="entry name" value="INHIBITOR OF APOPTOSIS"/>
    <property type="match status" value="1"/>
</dbReference>
<accession>A0ABD3XCF9</accession>
<keyword evidence="2" id="KW-0479">Metal-binding</keyword>
<dbReference type="InterPro" id="IPR013083">
    <property type="entry name" value="Znf_RING/FYVE/PHD"/>
</dbReference>
<dbReference type="Gene3D" id="3.30.40.10">
    <property type="entry name" value="Zinc/RING finger domain, C3HC4 (zinc finger)"/>
    <property type="match status" value="1"/>
</dbReference>
<dbReference type="Pfam" id="PF13920">
    <property type="entry name" value="zf-C3HC4_3"/>
    <property type="match status" value="1"/>
</dbReference>
<feature type="chain" id="PRO_5044856034" description="RING-type domain-containing protein" evidence="6">
    <location>
        <begin position="18"/>
        <end position="1097"/>
    </location>
</feature>
<evidence type="ECO:0000256" key="4">
    <source>
        <dbReference type="ARBA" id="ARBA00022833"/>
    </source>
</evidence>
<dbReference type="GO" id="GO:0008270">
    <property type="term" value="F:zinc ion binding"/>
    <property type="evidence" value="ECO:0007669"/>
    <property type="project" value="UniProtKB-KW"/>
</dbReference>
<comment type="similarity">
    <text evidence="1">Belongs to the IAP family.</text>
</comment>
<keyword evidence="9" id="KW-1185">Reference proteome</keyword>
<evidence type="ECO:0000313" key="9">
    <source>
        <dbReference type="Proteomes" id="UP001634394"/>
    </source>
</evidence>
<dbReference type="CDD" id="cd00022">
    <property type="entry name" value="BIR"/>
    <property type="match status" value="2"/>
</dbReference>
<dbReference type="Pfam" id="PF00653">
    <property type="entry name" value="BIR"/>
    <property type="match status" value="2"/>
</dbReference>
<dbReference type="PROSITE" id="PS50143">
    <property type="entry name" value="BIR_REPEAT_2"/>
    <property type="match status" value="2"/>
</dbReference>
<dbReference type="SUPFAM" id="SSF57924">
    <property type="entry name" value="Inhibitor of apoptosis (IAP) repeat"/>
    <property type="match status" value="2"/>
</dbReference>
<organism evidence="8 9">
    <name type="scientific">Sinanodonta woodiana</name>
    <name type="common">Chinese pond mussel</name>
    <name type="synonym">Anodonta woodiana</name>
    <dbReference type="NCBI Taxonomy" id="1069815"/>
    <lineage>
        <taxon>Eukaryota</taxon>
        <taxon>Metazoa</taxon>
        <taxon>Spiralia</taxon>
        <taxon>Lophotrochozoa</taxon>
        <taxon>Mollusca</taxon>
        <taxon>Bivalvia</taxon>
        <taxon>Autobranchia</taxon>
        <taxon>Heteroconchia</taxon>
        <taxon>Palaeoheterodonta</taxon>
        <taxon>Unionida</taxon>
        <taxon>Unionoidea</taxon>
        <taxon>Unionidae</taxon>
        <taxon>Unioninae</taxon>
        <taxon>Sinanodonta</taxon>
    </lineage>
</organism>
<dbReference type="Proteomes" id="UP001634394">
    <property type="component" value="Unassembled WGS sequence"/>
</dbReference>
<dbReference type="EMBL" id="JBJQND010000003">
    <property type="protein sequence ID" value="KAL3882683.1"/>
    <property type="molecule type" value="Genomic_DNA"/>
</dbReference>
<dbReference type="PROSITE" id="PS01282">
    <property type="entry name" value="BIR_REPEAT_1"/>
    <property type="match status" value="1"/>
</dbReference>
<evidence type="ECO:0000313" key="8">
    <source>
        <dbReference type="EMBL" id="KAL3882683.1"/>
    </source>
</evidence>
<dbReference type="CDD" id="cd16713">
    <property type="entry name" value="RING-HC_BIRC2_3_7"/>
    <property type="match status" value="1"/>
</dbReference>
<dbReference type="PANTHER" id="PTHR10044:SF139">
    <property type="entry name" value="DEATH-ASSOCIATED INHIBITOR OF APOPTOSIS 2"/>
    <property type="match status" value="1"/>
</dbReference>
<proteinExistence type="inferred from homology"/>
<sequence length="1097" mass="127499">MSILCTLCLLVFRQSLAKDINIHMLIFTDEAAISCFCCQLDMSLHLLNRPVSLTQCNLLLGLFDQHRVWGTILDIKLVLIKCHGVEYFLCDRVHGACQMRTRYVDCICSYVIQIEEDCCKDESSNNIHAKFCFRNTIDLLEGFENEEIMSSQTPLQKDGIEYTSCLTRLFSKGNRDAIDNLHFEANRRSNARVKKIICYVFHFWQSEEAIKKSWTFAIFVTDQYRYFYEFRQVEFYDKPERSSEEDPKTFSVSDEVKRTFLIVFARDKLNSVCGCTIYMDNVTLTLEVLNSSMFCERFIAREEVCLWNKYETDMFILHGTCTSFRHEETILSLYMNLLMKQQLNVSNKPNYTVCLLSKIHRTLFNWRIFQIYTYKRTLLWRHILEIVLANVDSWQSKFRCVLMITKHRNNRFDLLKDISCDLLQEKCTNSLQLDIVIKNNSFLFVLLLMFCKFCIDQCRDIAVQIDKYTANRDTEKLKFLRILGSFFSYRKSRISNIVLQAKGIELCGDGLKMRKRKKSHREVHYNNNNPAAGRSLNEDNKMHQNEFFQGYGDLWKIPKTTEYEYKMKCIPWYLRLRPQYIQPFATVFPLSLKEYIREKANTSEEHRSNLTKYEWERYQSFQNFPSSSPVQPVRLAQAGFYYSNVADEVTCFSCGIKHRNWQDGDIPNEIHAHMSPACSFISFNIPIAREERTHENNNLPLYSSDARTHIVEEVVSSCSEIKRNTFPERCTTEPSYSLGEFKGDLQSGLPLESSHGNFLLHRKSKDNEDIHNYSDDCTLLGGFVHKAPKYPQYSVLRDRVESFTGWPICAQQEPKILAEAGLFYTGTRDCVRCFHCGGGLQSWQQNDVPMKEHAKWYPDCSFVLGCTGKELTEKHLCEPEEQNVTDAKQCRQVLCQNDHSASSPAYASTIKDNFLHTEPVRTVLDMGFPVDIVQTAVKSLQERQRNRHISTTDLLEVLLPSTENDLSSASLKPVPMEKGFVRNITEESKATPDRKGKEAILYTEEVHESRRKDAATVIDGKDRKSSAVRLFQKDYESLTEENRLLKDQMTCKICMDADACIVFLPCSHMMTCPQCAPAFRKCPMCRQLIRGTVRAQL</sequence>
<comment type="caution">
    <text evidence="8">The sequence shown here is derived from an EMBL/GenBank/DDBJ whole genome shotgun (WGS) entry which is preliminary data.</text>
</comment>
<keyword evidence="6" id="KW-0732">Signal</keyword>
<keyword evidence="3 5" id="KW-0863">Zinc-finger</keyword>
<reference evidence="8 9" key="1">
    <citation type="submission" date="2024-11" db="EMBL/GenBank/DDBJ databases">
        <title>Chromosome-level genome assembly of the freshwater bivalve Anodonta woodiana.</title>
        <authorList>
            <person name="Chen X."/>
        </authorList>
    </citation>
    <scope>NUCLEOTIDE SEQUENCE [LARGE SCALE GENOMIC DNA]</scope>
    <source>
        <strain evidence="8">MN2024</strain>
        <tissue evidence="8">Gills</tissue>
    </source>
</reference>